<evidence type="ECO:0000313" key="3">
    <source>
        <dbReference type="Proteomes" id="UP000186323"/>
    </source>
</evidence>
<feature type="transmembrane region" description="Helical" evidence="1">
    <location>
        <begin position="188"/>
        <end position="209"/>
    </location>
</feature>
<feature type="transmembrane region" description="Helical" evidence="1">
    <location>
        <begin position="81"/>
        <end position="99"/>
    </location>
</feature>
<gene>
    <name evidence="2" type="ORF">DESPIGER_1174</name>
</gene>
<feature type="transmembrane region" description="Helical" evidence="1">
    <location>
        <begin position="392"/>
        <end position="411"/>
    </location>
</feature>
<accession>A0A1K1LEA7</accession>
<protein>
    <recommendedName>
        <fullName evidence="4">Glycosyltransferase RgtA/B/C/D-like domain-containing protein</fullName>
    </recommendedName>
</protein>
<feature type="transmembrane region" description="Helical" evidence="1">
    <location>
        <begin position="161"/>
        <end position="181"/>
    </location>
</feature>
<name>A0A1K1LEA7_9BACT</name>
<keyword evidence="1" id="KW-0472">Membrane</keyword>
<evidence type="ECO:0000256" key="1">
    <source>
        <dbReference type="SAM" id="Phobius"/>
    </source>
</evidence>
<evidence type="ECO:0000313" key="2">
    <source>
        <dbReference type="EMBL" id="SFV73026.1"/>
    </source>
</evidence>
<feature type="transmembrane region" description="Helical" evidence="1">
    <location>
        <begin position="355"/>
        <end position="380"/>
    </location>
</feature>
<feature type="transmembrane region" description="Helical" evidence="1">
    <location>
        <begin position="215"/>
        <end position="238"/>
    </location>
</feature>
<dbReference type="OrthoDB" id="9901756at2"/>
<dbReference type="Proteomes" id="UP000186323">
    <property type="component" value="Chromosome I"/>
</dbReference>
<organism evidence="2 3">
    <name type="scientific">Desulfovibrio piger</name>
    <dbReference type="NCBI Taxonomy" id="901"/>
    <lineage>
        <taxon>Bacteria</taxon>
        <taxon>Pseudomonadati</taxon>
        <taxon>Thermodesulfobacteriota</taxon>
        <taxon>Desulfovibrionia</taxon>
        <taxon>Desulfovibrionales</taxon>
        <taxon>Desulfovibrionaceae</taxon>
        <taxon>Desulfovibrio</taxon>
    </lineage>
</organism>
<feature type="transmembrane region" description="Helical" evidence="1">
    <location>
        <begin position="50"/>
        <end position="69"/>
    </location>
</feature>
<dbReference type="RefSeq" id="WP_072334237.1">
    <property type="nucleotide sequence ID" value="NZ_JAXXLW010000144.1"/>
</dbReference>
<keyword evidence="3" id="KW-1185">Reference proteome</keyword>
<feature type="transmembrane region" description="Helical" evidence="1">
    <location>
        <begin position="461"/>
        <end position="479"/>
    </location>
</feature>
<reference evidence="3" key="1">
    <citation type="submission" date="2016-10" db="EMBL/GenBank/DDBJ databases">
        <authorList>
            <person name="Wegmann U."/>
        </authorList>
    </citation>
    <scope>NUCLEOTIDE SEQUENCE [LARGE SCALE GENOMIC DNA]</scope>
</reference>
<feature type="transmembrane region" description="Helical" evidence="1">
    <location>
        <begin position="431"/>
        <end position="449"/>
    </location>
</feature>
<feature type="transmembrane region" description="Helical" evidence="1">
    <location>
        <begin position="245"/>
        <end position="274"/>
    </location>
</feature>
<evidence type="ECO:0008006" key="4">
    <source>
        <dbReference type="Google" id="ProtNLM"/>
    </source>
</evidence>
<keyword evidence="1" id="KW-1133">Transmembrane helix</keyword>
<sequence length="627" mass="68747">MFFIGSLTCLSIFLAWRLAAPWCAPFLAVCVTALLQVLAAMGGVYHEVRLAVAVLSLLSLLPVCLSLFAAGAPWRRYARTAAPSLLFAGLLLLFAWHYAGARLVYWDEFFWGGFVKHLVLEDGLWTWGAVLPRHDSVLLYPPMVTILQALLQPMGSFSEPAVALGEAAVLLSATGVVIHLARERGLSFWPVCFCALVTFGLLRSLGAHVDYGSYVFGYAESLQVALYTALAMLVVFSCQERLPYLILQAGCAVLILCKPTGILLVLCVLGAFALRQWHGAAKQRCRHVAWSIARVVWPAVLCWGLWKIYRAICITGAAGADFSAMTNAWGLETIVDAVLVYARAFLMRPLVSIPAIGLLTFATGTALLLLLSCGGSWYLLRKDPRLLPGGRGLAALLLAAGFLAWVAAHAYATMAFMDARELASAASYERYAAVGMGPLLVGTVFLFLLHAAQQGHLWQARLVRCLTVVLMAVVMYFSLQRPAGVPGHLAEMEQAARLLQRSTPEGASWWLVAGEASYEYGMICRYLVMPERSAGRVSERVEFNPVDSLEEQLLGGRLPADLRETARRQNVDYLLLWRVPDDFVARYGKELGLHEGEGFPLLLRLDAWREGARDFPEKIVLPAGNGR</sequence>
<dbReference type="EMBL" id="LT630450">
    <property type="protein sequence ID" value="SFV73026.1"/>
    <property type="molecule type" value="Genomic_DNA"/>
</dbReference>
<proteinExistence type="predicted"/>
<keyword evidence="1" id="KW-0812">Transmembrane</keyword>
<dbReference type="KEGG" id="dpg:DESPIGER_1174"/>
<dbReference type="AlphaFoldDB" id="A0A1K1LEA7"/>